<keyword evidence="2" id="KW-0472">Membrane</keyword>
<keyword evidence="4" id="KW-1185">Reference proteome</keyword>
<dbReference type="GeneID" id="63690979"/>
<feature type="transmembrane region" description="Helical" evidence="2">
    <location>
        <begin position="60"/>
        <end position="79"/>
    </location>
</feature>
<evidence type="ECO:0000313" key="3">
    <source>
        <dbReference type="EMBL" id="EJT99004.1"/>
    </source>
</evidence>
<dbReference type="OrthoDB" id="423313at2759"/>
<keyword evidence="2" id="KW-0812">Transmembrane</keyword>
<accession>M5FU34</accession>
<dbReference type="Gene3D" id="3.40.50.11350">
    <property type="match status" value="1"/>
</dbReference>
<dbReference type="Proteomes" id="UP000030653">
    <property type="component" value="Unassembled WGS sequence"/>
</dbReference>
<feature type="region of interest" description="Disordered" evidence="1">
    <location>
        <begin position="26"/>
        <end position="52"/>
    </location>
</feature>
<dbReference type="EMBL" id="JH795871">
    <property type="protein sequence ID" value="EJT99004.1"/>
    <property type="molecule type" value="Genomic_DNA"/>
</dbReference>
<dbReference type="OMA" id="DYSPMWR"/>
<evidence type="ECO:0008006" key="5">
    <source>
        <dbReference type="Google" id="ProtNLM"/>
    </source>
</evidence>
<keyword evidence="2" id="KW-1133">Transmembrane helix</keyword>
<evidence type="ECO:0000256" key="2">
    <source>
        <dbReference type="SAM" id="Phobius"/>
    </source>
</evidence>
<evidence type="ECO:0000256" key="1">
    <source>
        <dbReference type="SAM" id="MobiDB-lite"/>
    </source>
</evidence>
<gene>
    <name evidence="3" type="ORF">DACRYDRAFT_70192</name>
</gene>
<organism evidence="3 4">
    <name type="scientific">Dacryopinax primogenitus (strain DJM 731)</name>
    <name type="common">Brown rot fungus</name>
    <dbReference type="NCBI Taxonomy" id="1858805"/>
    <lineage>
        <taxon>Eukaryota</taxon>
        <taxon>Fungi</taxon>
        <taxon>Dikarya</taxon>
        <taxon>Basidiomycota</taxon>
        <taxon>Agaricomycotina</taxon>
        <taxon>Dacrymycetes</taxon>
        <taxon>Dacrymycetales</taxon>
        <taxon>Dacrymycetaceae</taxon>
        <taxon>Dacryopinax</taxon>
    </lineage>
</organism>
<proteinExistence type="predicted"/>
<reference evidence="3 4" key="1">
    <citation type="journal article" date="2012" name="Science">
        <title>The Paleozoic origin of enzymatic lignin decomposition reconstructed from 31 fungal genomes.</title>
        <authorList>
            <person name="Floudas D."/>
            <person name="Binder M."/>
            <person name="Riley R."/>
            <person name="Barry K."/>
            <person name="Blanchette R.A."/>
            <person name="Henrissat B."/>
            <person name="Martinez A.T."/>
            <person name="Otillar R."/>
            <person name="Spatafora J.W."/>
            <person name="Yadav J.S."/>
            <person name="Aerts A."/>
            <person name="Benoit I."/>
            <person name="Boyd A."/>
            <person name="Carlson A."/>
            <person name="Copeland A."/>
            <person name="Coutinho P.M."/>
            <person name="de Vries R.P."/>
            <person name="Ferreira P."/>
            <person name="Findley K."/>
            <person name="Foster B."/>
            <person name="Gaskell J."/>
            <person name="Glotzer D."/>
            <person name="Gorecki P."/>
            <person name="Heitman J."/>
            <person name="Hesse C."/>
            <person name="Hori C."/>
            <person name="Igarashi K."/>
            <person name="Jurgens J.A."/>
            <person name="Kallen N."/>
            <person name="Kersten P."/>
            <person name="Kohler A."/>
            <person name="Kuees U."/>
            <person name="Kumar T.K.A."/>
            <person name="Kuo A."/>
            <person name="LaButti K."/>
            <person name="Larrondo L.F."/>
            <person name="Lindquist E."/>
            <person name="Ling A."/>
            <person name="Lombard V."/>
            <person name="Lucas S."/>
            <person name="Lundell T."/>
            <person name="Martin R."/>
            <person name="McLaughlin D.J."/>
            <person name="Morgenstern I."/>
            <person name="Morin E."/>
            <person name="Murat C."/>
            <person name="Nagy L.G."/>
            <person name="Nolan M."/>
            <person name="Ohm R.A."/>
            <person name="Patyshakuliyeva A."/>
            <person name="Rokas A."/>
            <person name="Ruiz-Duenas F.J."/>
            <person name="Sabat G."/>
            <person name="Salamov A."/>
            <person name="Samejima M."/>
            <person name="Schmutz J."/>
            <person name="Slot J.C."/>
            <person name="St John F."/>
            <person name="Stenlid J."/>
            <person name="Sun H."/>
            <person name="Sun S."/>
            <person name="Syed K."/>
            <person name="Tsang A."/>
            <person name="Wiebenga A."/>
            <person name="Young D."/>
            <person name="Pisabarro A."/>
            <person name="Eastwood D.C."/>
            <person name="Martin F."/>
            <person name="Cullen D."/>
            <person name="Grigoriev I.V."/>
            <person name="Hibbett D.S."/>
        </authorList>
    </citation>
    <scope>NUCLEOTIDE SEQUENCE [LARGE SCALE GENOMIC DNA]</scope>
    <source>
        <strain evidence="3 4">DJM-731 SS1</strain>
    </source>
</reference>
<dbReference type="HOGENOM" id="CLU_032339_0_0_1"/>
<dbReference type="CDD" id="cd11296">
    <property type="entry name" value="O-FucT_like"/>
    <property type="match status" value="1"/>
</dbReference>
<protein>
    <recommendedName>
        <fullName evidence="5">GDP-fucose protein O-fucosyltransferase</fullName>
    </recommendedName>
</protein>
<name>M5FU34_DACPD</name>
<dbReference type="STRING" id="1858805.M5FU34"/>
<evidence type="ECO:0000313" key="4">
    <source>
        <dbReference type="Proteomes" id="UP000030653"/>
    </source>
</evidence>
<feature type="compositionally biased region" description="Basic and acidic residues" evidence="1">
    <location>
        <begin position="29"/>
        <end position="41"/>
    </location>
</feature>
<dbReference type="AlphaFoldDB" id="M5FU34"/>
<dbReference type="RefSeq" id="XP_040625902.1">
    <property type="nucleotide sequence ID" value="XM_040775917.1"/>
</dbReference>
<sequence>MAAFRKAHRHQASSLGTFFTNLGTTSESKSPEYFEPPKQDELPAPPQTPSKVRTKKRVPWKFTSLVAGVCILGTAYLIVRMLQAAIDSDHRTEAISDKLAEDTKNESPVRESDAWRWVRGEPTEAFRDNLLPNFKYITSWPCAGWTNDVMALVHLIYLAQLTERIPILPSFAPSHLGQAAGLIPVSDVFNLRRLSERIHLPIIEWRDVKSANSTIVEEIGCWSPWIGGGQSNGQPRDTYLPAALGLDISYTPTPYSMKVYGEGDSHTLYGRLMQLGFPSGRHEALQQVSPLPAPTSGRAFEPDDKLLCFDYLYYTSLDRNFEWYYDWSPQWRLIGRHMAWAPTLQALSEEYLRRHFGVEAKGEIPKFISVHARRGDFHHSCPADDWTCLPSMDQLRERIEQIRNEILRRDGGYVENVLVMSDETDAAWWEEVKENGWSWIDHVVEKTGERYGVWYIPLLDAVFQSSGAGFVGTDSSTMSLIAALRVQDWHDGPVTYLTWKGL</sequence>